<reference evidence="5" key="5">
    <citation type="journal article" date="2002" name="Nature">
        <title>Analysis of the mouse transcriptome based on functional annotation of 60,770 full-length cDNAs.</title>
        <authorList>
            <consortium name="The FANTOM Consortium and the RIKEN Genome Exploration Research Group Phase I and II Team"/>
        </authorList>
    </citation>
    <scope>NUCLEOTIDE SEQUENCE</scope>
    <source>
        <strain evidence="5">C57BL/6J</strain>
        <tissue evidence="5">Bone marrow</tissue>
    </source>
</reference>
<protein>
    <recommendedName>
        <fullName evidence="4">Rab9 effector protein with kelch motifs</fullName>
    </recommendedName>
</protein>
<sequence>MDLGTHQWDTATREGLLPRYEHASFLPSCSPHSIWVFGGADQSGNRNCLQVMSPEDRTWSTPEVTGSPPSPRTFHTSSAAIGNQLYVFGGGERGAQPVEDVKLHVFDASMGWGHRDLGAAFLARATSASLISQTGDRDLRKDFTLSRVLV</sequence>
<evidence type="ECO:0000256" key="1">
    <source>
        <dbReference type="ARBA" id="ARBA00022441"/>
    </source>
</evidence>
<gene>
    <name evidence="6" type="primary">Rabepk</name>
</gene>
<dbReference type="PANTHER" id="PTHR46647">
    <property type="entry name" value="RAB9 EFFECTOR PROTEIN WITH KELCH MOTIFS"/>
    <property type="match status" value="1"/>
</dbReference>
<dbReference type="AlphaFoldDB" id="Q3U6R8"/>
<keyword evidence="1" id="KW-0880">Kelch repeat</keyword>
<dbReference type="MGI" id="MGI:2139530">
    <property type="gene designation" value="Rabepk"/>
</dbReference>
<dbReference type="Pfam" id="PF24681">
    <property type="entry name" value="Kelch_KLHDC2_KLHL20_DRC7"/>
    <property type="match status" value="1"/>
</dbReference>
<organism evidence="5">
    <name type="scientific">Mus musculus</name>
    <name type="common">Mouse</name>
    <dbReference type="NCBI Taxonomy" id="10090"/>
    <lineage>
        <taxon>Eukaryota</taxon>
        <taxon>Metazoa</taxon>
        <taxon>Chordata</taxon>
        <taxon>Craniata</taxon>
        <taxon>Vertebrata</taxon>
        <taxon>Euteleostomi</taxon>
        <taxon>Mammalia</taxon>
        <taxon>Eutheria</taxon>
        <taxon>Euarchontoglires</taxon>
        <taxon>Glires</taxon>
        <taxon>Rodentia</taxon>
        <taxon>Myomorpha</taxon>
        <taxon>Muroidea</taxon>
        <taxon>Muridae</taxon>
        <taxon>Murinae</taxon>
        <taxon>Mus</taxon>
        <taxon>Mus</taxon>
    </lineage>
</organism>
<reference evidence="5" key="6">
    <citation type="submission" date="2004-03" db="EMBL/GenBank/DDBJ databases">
        <authorList>
            <person name="Arakawa T."/>
            <person name="Carninci P."/>
            <person name="Fukuda S."/>
            <person name="Hashizume W."/>
            <person name="Hayashida K."/>
            <person name="Hori F."/>
            <person name="Iida J."/>
            <person name="Imamura K."/>
            <person name="Imotani K."/>
            <person name="Itoh M."/>
            <person name="Kanagawa S."/>
            <person name="Kawai J."/>
            <person name="Kojima M."/>
            <person name="Konno H."/>
            <person name="Murata M."/>
            <person name="Nakamura M."/>
            <person name="Ninomiya N."/>
            <person name="Nishiyori H."/>
            <person name="Nomura K."/>
            <person name="Ohno M."/>
            <person name="Sakazume N."/>
            <person name="Sano H."/>
            <person name="Sasaki D."/>
            <person name="Shibata K."/>
            <person name="Shiraki T."/>
            <person name="Tagami M."/>
            <person name="Tagami Y."/>
            <person name="Waki K."/>
            <person name="Watahiki A."/>
            <person name="Muramatsu M."/>
            <person name="Hayashizaki Y."/>
        </authorList>
    </citation>
    <scope>NUCLEOTIDE SEQUENCE</scope>
    <source>
        <strain evidence="5">C57BL/6J</strain>
        <tissue evidence="5">Bone marrow</tissue>
    </source>
</reference>
<reference evidence="5" key="7">
    <citation type="journal article" date="2005" name="Science">
        <title>The Transcriptional Landscape of the Mammalian Genome.</title>
        <authorList>
            <consortium name="The FANTOM Consortium"/>
            <consortium name="Riken Genome Exploration Research Group and Genome Science Group (Genome Network Project Core Group)"/>
        </authorList>
    </citation>
    <scope>NUCLEOTIDE SEQUENCE</scope>
    <source>
        <strain evidence="5">C57BL/6J</strain>
        <tissue evidence="5">Bone marrow</tissue>
    </source>
</reference>
<dbReference type="InterPro" id="IPR015915">
    <property type="entry name" value="Kelch-typ_b-propeller"/>
</dbReference>
<dbReference type="PeptideAtlas" id="Q3U6R8"/>
<reference evidence="5" key="8">
    <citation type="journal article" date="2005" name="Science">
        <title>Antisense Transcription in the Mammalian Transcriptome.</title>
        <authorList>
            <consortium name="RIKEN Genome Exploration Research Group and Genome Science Group (Genome Network Project Core Group) and the FANTOM Consortium"/>
        </authorList>
    </citation>
    <scope>NUCLEOTIDE SEQUENCE</scope>
    <source>
        <strain evidence="5">C57BL/6J</strain>
        <tissue evidence="5">Bone marrow</tissue>
    </source>
</reference>
<evidence type="ECO:0000313" key="5">
    <source>
        <dbReference type="EMBL" id="BAE31656.1"/>
    </source>
</evidence>
<reference evidence="5" key="3">
    <citation type="journal article" date="2000" name="Genome Res.">
        <title>RIKEN integrated sequence analysis (RISA) system--384-format sequencing pipeline with 384 multicapillary sequencer.</title>
        <authorList>
            <person name="Shibata K."/>
            <person name="Itoh M."/>
            <person name="Aizawa K."/>
            <person name="Nagaoka S."/>
            <person name="Sasaki N."/>
            <person name="Carninci P."/>
            <person name="Konno H."/>
            <person name="Akiyama J."/>
            <person name="Nishi K."/>
            <person name="Kitsunai T."/>
            <person name="Tashiro H."/>
            <person name="Itoh M."/>
            <person name="Sumi N."/>
            <person name="Ishii Y."/>
            <person name="Nakamura S."/>
            <person name="Hazama M."/>
            <person name="Nishine T."/>
            <person name="Harada A."/>
            <person name="Yamamoto R."/>
            <person name="Matsumoto H."/>
            <person name="Sakaguchi S."/>
            <person name="Ikegami T."/>
            <person name="Kashiwagi K."/>
            <person name="Fujiwake S."/>
            <person name="Inoue K."/>
            <person name="Togawa Y."/>
            <person name="Izawa M."/>
            <person name="Ohara E."/>
            <person name="Watahiki M."/>
            <person name="Yoneda Y."/>
            <person name="Ishikawa T."/>
            <person name="Ozawa K."/>
            <person name="Tanaka T."/>
            <person name="Matsuura S."/>
            <person name="Kawai J."/>
            <person name="Okazaki Y."/>
            <person name="Muramatsu M."/>
            <person name="Inoue Y."/>
            <person name="Kira A."/>
            <person name="Hayashizaki Y."/>
        </authorList>
    </citation>
    <scope>NUCLEOTIDE SEQUENCE</scope>
    <source>
        <strain evidence="5">C57BL/6J</strain>
        <tissue evidence="5">Bone marrow</tissue>
    </source>
</reference>
<evidence type="ECO:0000256" key="4">
    <source>
        <dbReference type="ARBA" id="ARBA00039295"/>
    </source>
</evidence>
<dbReference type="SUPFAM" id="SSF117281">
    <property type="entry name" value="Kelch motif"/>
    <property type="match status" value="1"/>
</dbReference>
<comment type="function">
    <text evidence="3">Rab9 effector required for endosome to trans-Golgi network (TGN) transport.</text>
</comment>
<dbReference type="Gene3D" id="2.120.10.80">
    <property type="entry name" value="Kelch-type beta propeller"/>
    <property type="match status" value="1"/>
</dbReference>
<evidence type="ECO:0000256" key="3">
    <source>
        <dbReference type="ARBA" id="ARBA00037224"/>
    </source>
</evidence>
<accession>Q3U6R8</accession>
<proteinExistence type="evidence at transcript level"/>
<reference evidence="5" key="4">
    <citation type="journal article" date="2001" name="Nature">
        <title>Functional annotation of a full-length mouse cDNA collection.</title>
        <authorList>
            <consortium name="The RIKEN Genome Exploration Research Group Phase II Team and the FANTOM Consortium"/>
        </authorList>
    </citation>
    <scope>NUCLEOTIDE SEQUENCE</scope>
    <source>
        <strain evidence="5">C57BL/6J</strain>
        <tissue evidence="5">Bone marrow</tissue>
    </source>
</reference>
<dbReference type="AGR" id="MGI:2139530"/>
<dbReference type="PANTHER" id="PTHR46647:SF1">
    <property type="entry name" value="RAB9 EFFECTOR PROTEIN WITH KELCH MOTIFS"/>
    <property type="match status" value="1"/>
</dbReference>
<reference evidence="5" key="2">
    <citation type="journal article" date="2000" name="Genome Res.">
        <title>Normalization and subtraction of cap-trapper-selected cDNAs to prepare full-length cDNA libraries for rapid discovery of new genes.</title>
        <authorList>
            <person name="Carninci P."/>
            <person name="Shibata Y."/>
            <person name="Hayatsu N."/>
            <person name="Sugahara Y."/>
            <person name="Shibata K."/>
            <person name="Itoh M."/>
            <person name="Konno H."/>
            <person name="Okazaki Y."/>
            <person name="Muramatsu M."/>
            <person name="Hayashizaki Y."/>
        </authorList>
    </citation>
    <scope>NUCLEOTIDE SEQUENCE</scope>
    <source>
        <strain evidence="5">C57BL/6J</strain>
        <tissue evidence="5">Bone marrow</tissue>
    </source>
</reference>
<keyword evidence="2" id="KW-0677">Repeat</keyword>
<dbReference type="UCSC" id="uc008jiv.2">
    <property type="organism name" value="mouse"/>
</dbReference>
<name>Q3U6R8_MOUSE</name>
<evidence type="ECO:0000313" key="6">
    <source>
        <dbReference type="MGI" id="MGI:2139530"/>
    </source>
</evidence>
<reference evidence="5" key="1">
    <citation type="journal article" date="1999" name="Methods Enzymol.">
        <title>High-efficiency full-length cDNA cloning.</title>
        <authorList>
            <person name="Carninci P."/>
            <person name="Hayashizaki Y."/>
        </authorList>
    </citation>
    <scope>NUCLEOTIDE SEQUENCE</scope>
    <source>
        <strain evidence="5">C57BL/6J</strain>
        <tissue evidence="5">Bone marrow</tissue>
    </source>
</reference>
<dbReference type="EMBL" id="AK153022">
    <property type="protein sequence ID" value="BAE31656.1"/>
    <property type="molecule type" value="mRNA"/>
</dbReference>
<dbReference type="InterPro" id="IPR052124">
    <property type="entry name" value="Rab9_kelch_effector"/>
</dbReference>
<evidence type="ECO:0000256" key="2">
    <source>
        <dbReference type="ARBA" id="ARBA00022737"/>
    </source>
</evidence>